<organism evidence="1 2">
    <name type="scientific">Proteobacteria bacterium 228</name>
    <dbReference type="NCBI Taxonomy" id="2083153"/>
    <lineage>
        <taxon>Bacteria</taxon>
        <taxon>Pseudomonadati</taxon>
        <taxon>Pseudomonadota</taxon>
    </lineage>
</organism>
<proteinExistence type="predicted"/>
<evidence type="ECO:0000313" key="2">
    <source>
        <dbReference type="Proteomes" id="UP000238196"/>
    </source>
</evidence>
<evidence type="ECO:0000313" key="1">
    <source>
        <dbReference type="EMBL" id="PPC76247.1"/>
    </source>
</evidence>
<reference evidence="1 2" key="1">
    <citation type="submission" date="2018-02" db="EMBL/GenBank/DDBJ databases">
        <title>novel marine gammaproteobacteria from coastal saline agro ecosystem.</title>
        <authorList>
            <person name="Krishnan R."/>
            <person name="Ramesh Kumar N."/>
        </authorList>
    </citation>
    <scope>NUCLEOTIDE SEQUENCE [LARGE SCALE GENOMIC DNA]</scope>
    <source>
        <strain evidence="1 2">228</strain>
    </source>
</reference>
<comment type="caution">
    <text evidence="1">The sequence shown here is derived from an EMBL/GenBank/DDBJ whole genome shotgun (WGS) entry which is preliminary data.</text>
</comment>
<protein>
    <submittedName>
        <fullName evidence="1">Uncharacterized protein</fullName>
    </submittedName>
</protein>
<name>A0A2S5KN22_9PROT</name>
<gene>
    <name evidence="1" type="ORF">C4K68_16555</name>
</gene>
<dbReference type="EMBL" id="PRLP01000055">
    <property type="protein sequence ID" value="PPC76247.1"/>
    <property type="molecule type" value="Genomic_DNA"/>
</dbReference>
<accession>A0A2S5KN22</accession>
<sequence>MVLVFLLMWLSVHRKVSKLIWRSLSLTKGYSDIVGVKFFSLFQIMVLARNQYWLGRLRVENFMLQIVQRWRRCVRRTASRVIALHTMSLVILRSTVPLVLQINPLMALHV</sequence>
<dbReference type="AlphaFoldDB" id="A0A2S5KN22"/>
<dbReference type="Proteomes" id="UP000238196">
    <property type="component" value="Unassembled WGS sequence"/>
</dbReference>